<accession>A0ACD4NJ79</accession>
<proteinExistence type="predicted"/>
<protein>
    <submittedName>
        <fullName evidence="1">Uncharacterized protein</fullName>
    </submittedName>
</protein>
<keyword evidence="2" id="KW-1185">Reference proteome</keyword>
<organism evidence="1 2">
    <name type="scientific">Antarcticirhabdus aurantiaca</name>
    <dbReference type="NCBI Taxonomy" id="2606717"/>
    <lineage>
        <taxon>Bacteria</taxon>
        <taxon>Pseudomonadati</taxon>
        <taxon>Pseudomonadota</taxon>
        <taxon>Alphaproteobacteria</taxon>
        <taxon>Hyphomicrobiales</taxon>
        <taxon>Aurantimonadaceae</taxon>
        <taxon>Antarcticirhabdus</taxon>
    </lineage>
</organism>
<sequence length="228" mass="24631">MTKNTIAVGTGLAAKTIELRRVTKADEATIGKLANHNRQLEAYLCFGSGLSLSELGELRVVDVGNIVAALAKVERREIDEAIGEPVDDGLIWMTADANDRAPIYSALERIYAVFATDEPRDDVVAPTTAETQEPAEPELPVEYLTTCAEISVPLQFPFKLGEEDVSIIRLLPPSFGDVEAVLTGRMAEIEMIGRMAGVSVAAARALRWPDAEKVTAVARILMPVAAER</sequence>
<dbReference type="EMBL" id="CP113520">
    <property type="protein sequence ID" value="WAJ26842.1"/>
    <property type="molecule type" value="Genomic_DNA"/>
</dbReference>
<dbReference type="Proteomes" id="UP001163223">
    <property type="component" value="Chromosome"/>
</dbReference>
<gene>
    <name evidence="1" type="ORF">OXU80_18505</name>
</gene>
<name>A0ACD4NJ79_9HYPH</name>
<evidence type="ECO:0000313" key="2">
    <source>
        <dbReference type="Proteomes" id="UP001163223"/>
    </source>
</evidence>
<evidence type="ECO:0000313" key="1">
    <source>
        <dbReference type="EMBL" id="WAJ26842.1"/>
    </source>
</evidence>
<reference evidence="1" key="1">
    <citation type="submission" date="2022-11" db="EMBL/GenBank/DDBJ databases">
        <title>beta-Carotene-producing bacterium, Jeongeuplla avenae sp. nov., alleviates the salt stress of Arabidopsis seedlings.</title>
        <authorList>
            <person name="Jiang L."/>
            <person name="Lee J."/>
        </authorList>
    </citation>
    <scope>NUCLEOTIDE SEQUENCE</scope>
    <source>
        <strain evidence="1">DY_R2A_6</strain>
    </source>
</reference>